<dbReference type="AlphaFoldDB" id="A0A9D1GSP7"/>
<evidence type="ECO:0000313" key="3">
    <source>
        <dbReference type="EMBL" id="HIT50051.1"/>
    </source>
</evidence>
<reference evidence="3" key="1">
    <citation type="submission" date="2020-10" db="EMBL/GenBank/DDBJ databases">
        <authorList>
            <person name="Gilroy R."/>
        </authorList>
    </citation>
    <scope>NUCLEOTIDE SEQUENCE</scope>
    <source>
        <strain evidence="3">ChiW17-6978</strain>
    </source>
</reference>
<evidence type="ECO:0000256" key="1">
    <source>
        <dbReference type="SAM" id="Coils"/>
    </source>
</evidence>
<reference evidence="3" key="2">
    <citation type="journal article" date="2021" name="PeerJ">
        <title>Extensive microbial diversity within the chicken gut microbiome revealed by metagenomics and culture.</title>
        <authorList>
            <person name="Gilroy R."/>
            <person name="Ravi A."/>
            <person name="Getino M."/>
            <person name="Pursley I."/>
            <person name="Horton D.L."/>
            <person name="Alikhan N.F."/>
            <person name="Baker D."/>
            <person name="Gharbi K."/>
            <person name="Hall N."/>
            <person name="Watson M."/>
            <person name="Adriaenssens E.M."/>
            <person name="Foster-Nyarko E."/>
            <person name="Jarju S."/>
            <person name="Secka A."/>
            <person name="Antonio M."/>
            <person name="Oren A."/>
            <person name="Chaudhuri R.R."/>
            <person name="La Ragione R."/>
            <person name="Hildebrand F."/>
            <person name="Pallen M.J."/>
        </authorList>
    </citation>
    <scope>NUCLEOTIDE SEQUENCE</scope>
    <source>
        <strain evidence="3">ChiW17-6978</strain>
    </source>
</reference>
<feature type="region of interest" description="Disordered" evidence="2">
    <location>
        <begin position="257"/>
        <end position="288"/>
    </location>
</feature>
<keyword evidence="1" id="KW-0175">Coiled coil</keyword>
<proteinExistence type="predicted"/>
<gene>
    <name evidence="3" type="ORF">IAD46_03390</name>
</gene>
<evidence type="ECO:0000313" key="4">
    <source>
        <dbReference type="Proteomes" id="UP000886758"/>
    </source>
</evidence>
<accession>A0A9D1GSP7</accession>
<comment type="caution">
    <text evidence="3">The sequence shown here is derived from an EMBL/GenBank/DDBJ whole genome shotgun (WGS) entry which is preliminary data.</text>
</comment>
<organism evidence="3 4">
    <name type="scientific">Candidatus Pelethenecus faecipullorum</name>
    <dbReference type="NCBI Taxonomy" id="2840900"/>
    <lineage>
        <taxon>Bacteria</taxon>
        <taxon>Bacillati</taxon>
        <taxon>Mycoplasmatota</taxon>
        <taxon>Mollicutes</taxon>
        <taxon>Candidatus Pelethenecus</taxon>
    </lineage>
</organism>
<feature type="coiled-coil region" evidence="1">
    <location>
        <begin position="94"/>
        <end position="121"/>
    </location>
</feature>
<sequence>MNEQMRELIKKYESYQNLNNPDKEVLKTYFRKLAELEIDTIRGNAQIDKYNQSVDSYNHIEGDRYVYGGIVNTIGSKFQKMVADKRERDVKIRLSALEGKKQEVETLKQNVLTELKELKSMASLAKKMIGLDPSSYIGYIYLAEVFKLQYDLYKSSIKSAKESLPLFGYKEYEGQTFLDKHLAQLLSDVRDMKNALNKAEKLLSSPSITSQDKKRIKGKIETLSSNMIDYIYDSNDEELKAQLRAEKRAKELELKRQIKMDKKAQKQSKKLAKKEKKQLKKEYDSFTN</sequence>
<dbReference type="Proteomes" id="UP000886758">
    <property type="component" value="Unassembled WGS sequence"/>
</dbReference>
<dbReference type="EMBL" id="DVLF01000106">
    <property type="protein sequence ID" value="HIT50051.1"/>
    <property type="molecule type" value="Genomic_DNA"/>
</dbReference>
<name>A0A9D1GSP7_9MOLU</name>
<evidence type="ECO:0000256" key="2">
    <source>
        <dbReference type="SAM" id="MobiDB-lite"/>
    </source>
</evidence>
<protein>
    <submittedName>
        <fullName evidence="3">Uncharacterized protein</fullName>
    </submittedName>
</protein>
<feature type="compositionally biased region" description="Basic residues" evidence="2">
    <location>
        <begin position="265"/>
        <end position="279"/>
    </location>
</feature>